<dbReference type="Proteomes" id="UP001431783">
    <property type="component" value="Unassembled WGS sequence"/>
</dbReference>
<feature type="compositionally biased region" description="Basic and acidic residues" evidence="1">
    <location>
        <begin position="1369"/>
        <end position="1428"/>
    </location>
</feature>
<accession>A0AAW1USN7</accession>
<proteinExistence type="predicted"/>
<comment type="caution">
    <text evidence="2">The sequence shown here is derived from an EMBL/GenBank/DDBJ whole genome shotgun (WGS) entry which is preliminary data.</text>
</comment>
<organism evidence="2 3">
    <name type="scientific">Henosepilachna vigintioctopunctata</name>
    <dbReference type="NCBI Taxonomy" id="420089"/>
    <lineage>
        <taxon>Eukaryota</taxon>
        <taxon>Metazoa</taxon>
        <taxon>Ecdysozoa</taxon>
        <taxon>Arthropoda</taxon>
        <taxon>Hexapoda</taxon>
        <taxon>Insecta</taxon>
        <taxon>Pterygota</taxon>
        <taxon>Neoptera</taxon>
        <taxon>Endopterygota</taxon>
        <taxon>Coleoptera</taxon>
        <taxon>Polyphaga</taxon>
        <taxon>Cucujiformia</taxon>
        <taxon>Coccinelloidea</taxon>
        <taxon>Coccinellidae</taxon>
        <taxon>Epilachninae</taxon>
        <taxon>Epilachnini</taxon>
        <taxon>Henosepilachna</taxon>
    </lineage>
</organism>
<feature type="compositionally biased region" description="Polar residues" evidence="1">
    <location>
        <begin position="1349"/>
        <end position="1360"/>
    </location>
</feature>
<feature type="compositionally biased region" description="Basic and acidic residues" evidence="1">
    <location>
        <begin position="434"/>
        <end position="449"/>
    </location>
</feature>
<feature type="compositionally biased region" description="Polar residues" evidence="1">
    <location>
        <begin position="452"/>
        <end position="461"/>
    </location>
</feature>
<evidence type="ECO:0000256" key="1">
    <source>
        <dbReference type="SAM" id="MobiDB-lite"/>
    </source>
</evidence>
<evidence type="ECO:0000313" key="2">
    <source>
        <dbReference type="EMBL" id="KAK9883548.1"/>
    </source>
</evidence>
<feature type="compositionally biased region" description="Polar residues" evidence="1">
    <location>
        <begin position="1430"/>
        <end position="1439"/>
    </location>
</feature>
<feature type="compositionally biased region" description="Polar residues" evidence="1">
    <location>
        <begin position="1165"/>
        <end position="1184"/>
    </location>
</feature>
<feature type="compositionally biased region" description="Basic and acidic residues" evidence="1">
    <location>
        <begin position="297"/>
        <end position="326"/>
    </location>
</feature>
<feature type="region of interest" description="Disordered" evidence="1">
    <location>
        <begin position="628"/>
        <end position="665"/>
    </location>
</feature>
<feature type="compositionally biased region" description="Polar residues" evidence="1">
    <location>
        <begin position="418"/>
        <end position="431"/>
    </location>
</feature>
<feature type="compositionally biased region" description="Basic and acidic residues" evidence="1">
    <location>
        <begin position="1077"/>
        <end position="1088"/>
    </location>
</feature>
<feature type="compositionally biased region" description="Polar residues" evidence="1">
    <location>
        <begin position="701"/>
        <end position="713"/>
    </location>
</feature>
<gene>
    <name evidence="2" type="ORF">WA026_001727</name>
</gene>
<feature type="region of interest" description="Disordered" evidence="1">
    <location>
        <begin position="373"/>
        <end position="475"/>
    </location>
</feature>
<feature type="compositionally biased region" description="Basic and acidic residues" evidence="1">
    <location>
        <begin position="958"/>
        <end position="975"/>
    </location>
</feature>
<dbReference type="EMBL" id="JARQZJ010000091">
    <property type="protein sequence ID" value="KAK9883548.1"/>
    <property type="molecule type" value="Genomic_DNA"/>
</dbReference>
<feature type="region of interest" description="Disordered" evidence="1">
    <location>
        <begin position="40"/>
        <end position="71"/>
    </location>
</feature>
<keyword evidence="3" id="KW-1185">Reference proteome</keyword>
<feature type="compositionally biased region" description="Low complexity" evidence="1">
    <location>
        <begin position="1449"/>
        <end position="1467"/>
    </location>
</feature>
<feature type="compositionally biased region" description="Basic and acidic residues" evidence="1">
    <location>
        <begin position="689"/>
        <end position="699"/>
    </location>
</feature>
<feature type="region of interest" description="Disordered" evidence="1">
    <location>
        <begin position="249"/>
        <end position="357"/>
    </location>
</feature>
<sequence>MSKSRRGQSIQGPLLIKIETFPKSGRNKRCFADCNEKCPRKSYTIFDPKPPRRRSKTKDEHSQESAENIQSFITLLSTTQKEENFQPLLKTSTVSSTHSQQEPNLSDYEKLSAGESEQPFHINISKNLKDSEIVLTKNKEENMPQSSRTPYEEYRNSDQRISEMPPNGLMTPEAKNSIIQYCKPNLEMEKHCLCSDVSKGQKRTATDIMNIPKKLLRPCNKNGIKFCNKKLDQETNPDYTIEISVELAQNKKKKGSQIEPKKKQEGIVESNETDNTDGNYDKSPRFPTNLDQNDNYIDEKSKYPDPSKHQRVDYPTRIAKISDRRTLTTRQPNAMNQPEEISISVNTSRVEISTDEGKQTLLKNKRTTTIRSSYSEWDADGPAEQPQALMDSYDRASIRSSGQKSIPSQRKPIDPQHSGYNSDQENESPQYMQYKEDEVGRDESPDKLQKKVVTQNEQLPTKSPRDSAAKSIGAKQIEGTLYKRTTKMRTDGDMNQPDKFSVISEVEEGELYLPPESRKKTLMSEADPYMTKLFETEPGTTKPSRHLSLELDEVMDPDQWSFDEQDIVEKRRHLFERARALSAGLLERARTLSAATKSERENEAIAPTTKRDTDLAERYQDHIPPAIEMEQQSRGTYRPLQSAPPSTERRTYEKSGMPSTYEETKPFSIRRNIAVSTFSPPISLASFVEKSRHGTKDGRSVVSSHSERYSTPGTVEEDIQSRGRHALLQSPPSSTPRAGYPASEEPSYIGEDDRSRDKYPPGSIAHSEGYPSSNVPSRAGSRDRYPGDSSVQPDGYPTSGLSSRAGSRDRYPAGSVIQPGGYQTSELPSRAGSRDTYPGGSLAHPDGYQSNVPSRAGSRDTYPGGSSAHPDGYQSNVPSRAGSRDRYPGDSSAHPDGYRTSEFPSRAGSKDTYPGGSSVHPDGYQSNAPSRAGSRDRYPGGSSAYPEGYQSNVPSRAGSRDRYPGDSSAHPDEYQRSGVPSRAGSKDTYPGSSYAHPDGYHSNVPSRAGSKDRYPGGSEVPSRAGSRDTFTTGSLAHPDGYRTSEGPSRAGSRDRYPAGSIGQPDGYRTSEVSSRAGPREPNFEESREPSSIYPSIRSGVGSSTTIDKSSRRLSDGIAAPQLHLPFRDFGASTASPMSFDSYVERGRRSRISSPAVSLQPITQREPDISSTVETDYESQGSHRPTGSVFVTDELEEYPESEKTQSYAKEDETKPAIFQPKATIVPLKDYPKSGCFLELCVLEKHVDGCMNKRKIGDADKFCGYDVLSRQIFQTCQDSTVPLMLEEEVMGKSTVGSLQSGRKKPDSLPSERTAAEEIISETRATPVYSEKKSVPATESTEEEMGKRSETESYVPSEVTSVDTYAKEDEDERLKREAEAKAKEEERLRKEALRKEEEEERLKRAALRKEEEEERLKRAALAKKEEEERPRRTSSATKSSMGGSDKEKSDVISDTDTMVSSVTSKKSSFSGHIPDFRNMPVQPAPIDRKPTSMFSKWFKSKIGK</sequence>
<feature type="compositionally biased region" description="Polar residues" evidence="1">
    <location>
        <begin position="398"/>
        <end position="408"/>
    </location>
</feature>
<feature type="region of interest" description="Disordered" evidence="1">
    <location>
        <begin position="1290"/>
        <end position="1501"/>
    </location>
</feature>
<feature type="region of interest" description="Disordered" evidence="1">
    <location>
        <begin position="689"/>
        <end position="1113"/>
    </location>
</feature>
<protein>
    <submittedName>
        <fullName evidence="2">Uncharacterized protein</fullName>
    </submittedName>
</protein>
<name>A0AAW1USN7_9CUCU</name>
<reference evidence="2 3" key="1">
    <citation type="submission" date="2023-03" db="EMBL/GenBank/DDBJ databases">
        <title>Genome insight into feeding habits of ladybird beetles.</title>
        <authorList>
            <person name="Li H.-S."/>
            <person name="Huang Y.-H."/>
            <person name="Pang H."/>
        </authorList>
    </citation>
    <scope>NUCLEOTIDE SEQUENCE [LARGE SCALE GENOMIC DNA]</scope>
    <source>
        <strain evidence="2">SYSU_2023b</strain>
        <tissue evidence="2">Whole body</tissue>
    </source>
</reference>
<feature type="region of interest" description="Disordered" evidence="1">
    <location>
        <begin position="1165"/>
        <end position="1188"/>
    </location>
</feature>
<evidence type="ECO:0000313" key="3">
    <source>
        <dbReference type="Proteomes" id="UP001431783"/>
    </source>
</evidence>